<name>A0A7G5XMG9_9BACT</name>
<proteinExistence type="predicted"/>
<gene>
    <name evidence="1" type="ORF">H4075_03725</name>
</gene>
<dbReference type="KEGG" id="lacs:H4075_03725"/>
<keyword evidence="2" id="KW-1185">Reference proteome</keyword>
<dbReference type="EMBL" id="CP060007">
    <property type="protein sequence ID" value="QNA46672.1"/>
    <property type="molecule type" value="Genomic_DNA"/>
</dbReference>
<evidence type="ECO:0008006" key="3">
    <source>
        <dbReference type="Google" id="ProtNLM"/>
    </source>
</evidence>
<sequence length="165" mass="18835">MGSTNAQTKKDTVTADTKDVETVDAIVAALYNVISGPAGEARNWNRMRSLFLPEGKLVATAVRPTGEVVKRVLTVEDYIAQSGPVIEKNGFFEKEIHRRQEVYGHIAHCFSTYEARRTATDVEPFMRGINSIQLYNDGKRWWILTVFWQTENKDLLIPKEYLKQK</sequence>
<dbReference type="Gene3D" id="3.10.450.50">
    <property type="match status" value="1"/>
</dbReference>
<protein>
    <recommendedName>
        <fullName evidence="3">Nuclear transport factor 2 family protein</fullName>
    </recommendedName>
</protein>
<reference evidence="2" key="1">
    <citation type="submission" date="2020-08" db="EMBL/GenBank/DDBJ databases">
        <title>Lacibacter sp. S13-6-6 genome sequencing.</title>
        <authorList>
            <person name="Jin L."/>
        </authorList>
    </citation>
    <scope>NUCLEOTIDE SEQUENCE [LARGE SCALE GENOMIC DNA]</scope>
    <source>
        <strain evidence="2">S13-6-6</strain>
    </source>
</reference>
<dbReference type="Proteomes" id="UP000515344">
    <property type="component" value="Chromosome"/>
</dbReference>
<organism evidence="1 2">
    <name type="scientific">Lacibacter sediminis</name>
    <dbReference type="NCBI Taxonomy" id="2760713"/>
    <lineage>
        <taxon>Bacteria</taxon>
        <taxon>Pseudomonadati</taxon>
        <taxon>Bacteroidota</taxon>
        <taxon>Chitinophagia</taxon>
        <taxon>Chitinophagales</taxon>
        <taxon>Chitinophagaceae</taxon>
        <taxon>Lacibacter</taxon>
    </lineage>
</organism>
<dbReference type="SUPFAM" id="SSF54427">
    <property type="entry name" value="NTF2-like"/>
    <property type="match status" value="1"/>
</dbReference>
<evidence type="ECO:0000313" key="1">
    <source>
        <dbReference type="EMBL" id="QNA46672.1"/>
    </source>
</evidence>
<dbReference type="AlphaFoldDB" id="A0A7G5XMG9"/>
<accession>A0A7G5XMG9</accession>
<dbReference type="InterPro" id="IPR032710">
    <property type="entry name" value="NTF2-like_dom_sf"/>
</dbReference>
<evidence type="ECO:0000313" key="2">
    <source>
        <dbReference type="Proteomes" id="UP000515344"/>
    </source>
</evidence>